<dbReference type="Gene3D" id="2.60.120.10">
    <property type="entry name" value="Jelly Rolls"/>
    <property type="match status" value="1"/>
</dbReference>
<dbReference type="AlphaFoldDB" id="A0AAU0N4Y6"/>
<dbReference type="InterPro" id="IPR014710">
    <property type="entry name" value="RmlC-like_jellyroll"/>
</dbReference>
<protein>
    <submittedName>
        <fullName evidence="2">Cupin domain-containing protein</fullName>
    </submittedName>
</protein>
<dbReference type="Pfam" id="PF07883">
    <property type="entry name" value="Cupin_2"/>
    <property type="match status" value="1"/>
</dbReference>
<dbReference type="Proteomes" id="UP001302477">
    <property type="component" value="Chromosome"/>
</dbReference>
<proteinExistence type="predicted"/>
<gene>
    <name evidence="2" type="ORF">R5R33_08550</name>
</gene>
<dbReference type="SUPFAM" id="SSF51182">
    <property type="entry name" value="RmlC-like cupins"/>
    <property type="match status" value="1"/>
</dbReference>
<reference evidence="2 3" key="1">
    <citation type="submission" date="2023-10" db="EMBL/GenBank/DDBJ databases">
        <title>Description of Microbulbifer bruguierae sp. nov., isolated from the sediments of mangrove plant Bruguiera sexangula and comparative genomic analyses of the genus Microbulbifer.</title>
        <authorList>
            <person name="Long M."/>
        </authorList>
    </citation>
    <scope>NUCLEOTIDE SEQUENCE [LARGE SCALE GENOMIC DNA]</scope>
    <source>
        <strain evidence="2 3">SPO729</strain>
    </source>
</reference>
<dbReference type="RefSeq" id="WP_318955600.1">
    <property type="nucleotide sequence ID" value="NZ_CP137555.1"/>
</dbReference>
<dbReference type="KEGG" id="mpaf:R5R33_08550"/>
<organism evidence="2 3">
    <name type="scientific">Microbulbifer pacificus</name>
    <dbReference type="NCBI Taxonomy" id="407164"/>
    <lineage>
        <taxon>Bacteria</taxon>
        <taxon>Pseudomonadati</taxon>
        <taxon>Pseudomonadota</taxon>
        <taxon>Gammaproteobacteria</taxon>
        <taxon>Cellvibrionales</taxon>
        <taxon>Microbulbiferaceae</taxon>
        <taxon>Microbulbifer</taxon>
    </lineage>
</organism>
<feature type="domain" description="Cupin type-2" evidence="1">
    <location>
        <begin position="48"/>
        <end position="115"/>
    </location>
</feature>
<dbReference type="EMBL" id="CP137555">
    <property type="protein sequence ID" value="WOX07169.1"/>
    <property type="molecule type" value="Genomic_DNA"/>
</dbReference>
<dbReference type="CDD" id="cd06981">
    <property type="entry name" value="cupin_reut_a1446"/>
    <property type="match status" value="1"/>
</dbReference>
<keyword evidence="3" id="KW-1185">Reference proteome</keyword>
<evidence type="ECO:0000313" key="2">
    <source>
        <dbReference type="EMBL" id="WOX07169.1"/>
    </source>
</evidence>
<dbReference type="InterPro" id="IPR011051">
    <property type="entry name" value="RmlC_Cupin_sf"/>
</dbReference>
<dbReference type="InterPro" id="IPR013096">
    <property type="entry name" value="Cupin_2"/>
</dbReference>
<evidence type="ECO:0000313" key="3">
    <source>
        <dbReference type="Proteomes" id="UP001302477"/>
    </source>
</evidence>
<evidence type="ECO:0000259" key="1">
    <source>
        <dbReference type="Pfam" id="PF07883"/>
    </source>
</evidence>
<accession>A0AAU0N4Y6</accession>
<name>A0AAU0N4Y6_9GAMM</name>
<sequence>MKSIVTNILSMLPDTTQGEVFDSIVAGDHVRVERIVSGGQVTPEGAWYDQAEHEWVLVLAGAARLEIEEPAARGDPPSWREVALAQGDCLNIPAHCKHRVSWTDPDRPTVWLAVFYR</sequence>